<dbReference type="EMBL" id="DVFO01000048">
    <property type="protein sequence ID" value="HIQ61001.1"/>
    <property type="molecule type" value="Genomic_DNA"/>
</dbReference>
<evidence type="ECO:0008006" key="3">
    <source>
        <dbReference type="Google" id="ProtNLM"/>
    </source>
</evidence>
<organism evidence="1 2">
    <name type="scientific">Candidatus Enterenecus faecium</name>
    <dbReference type="NCBI Taxonomy" id="2840780"/>
    <lineage>
        <taxon>Bacteria</taxon>
        <taxon>Bacillati</taxon>
        <taxon>Bacillota</taxon>
        <taxon>Clostridia</taxon>
        <taxon>Eubacteriales</taxon>
        <taxon>Candidatus Enterenecus</taxon>
    </lineage>
</organism>
<name>A0A9D0YRM8_9FIRM</name>
<dbReference type="SUPFAM" id="SSF52540">
    <property type="entry name" value="P-loop containing nucleoside triphosphate hydrolases"/>
    <property type="match status" value="1"/>
</dbReference>
<sequence length="262" mass="29566">MKFYKIINQVLGITDFGTMKNRCWDLFEICGDQSADVTISPICLDFINCDIQFASIFPGSKLMFSGSAVLCADEDYRHAFVYRGDAPSAWETFAAYIFYTHAIRRQILWIHSAMIEVSGRGVLFIGPSGIGKTTQAERWAQFRGASIINGDVGFVQRTQDGFLAWGTPWHGSSPYCLNTSVPLKALVVLKQAPYNALRELTGFEKLKEISNNVFYPTWLEDGMELGVETLNHLLTELPVYRLDNRADLEAVELLERELNRIS</sequence>
<dbReference type="InterPro" id="IPR027417">
    <property type="entry name" value="P-loop_NTPase"/>
</dbReference>
<proteinExistence type="predicted"/>
<protein>
    <recommendedName>
        <fullName evidence="3">HPr kinase</fullName>
    </recommendedName>
</protein>
<dbReference type="AlphaFoldDB" id="A0A9D0YRM8"/>
<comment type="caution">
    <text evidence="1">The sequence shown here is derived from an EMBL/GenBank/DDBJ whole genome shotgun (WGS) entry which is preliminary data.</text>
</comment>
<evidence type="ECO:0000313" key="1">
    <source>
        <dbReference type="EMBL" id="HIQ61001.1"/>
    </source>
</evidence>
<reference evidence="1" key="1">
    <citation type="submission" date="2020-10" db="EMBL/GenBank/DDBJ databases">
        <authorList>
            <person name="Gilroy R."/>
        </authorList>
    </citation>
    <scope>NUCLEOTIDE SEQUENCE</scope>
    <source>
        <strain evidence="1">ChiGjej2B2-12916</strain>
    </source>
</reference>
<evidence type="ECO:0000313" key="2">
    <source>
        <dbReference type="Proteomes" id="UP000886879"/>
    </source>
</evidence>
<dbReference type="Gene3D" id="3.40.50.300">
    <property type="entry name" value="P-loop containing nucleotide triphosphate hydrolases"/>
    <property type="match status" value="1"/>
</dbReference>
<gene>
    <name evidence="1" type="ORF">IAD31_05340</name>
</gene>
<dbReference type="Proteomes" id="UP000886879">
    <property type="component" value="Unassembled WGS sequence"/>
</dbReference>
<reference evidence="1" key="2">
    <citation type="journal article" date="2021" name="PeerJ">
        <title>Extensive microbial diversity within the chicken gut microbiome revealed by metagenomics and culture.</title>
        <authorList>
            <person name="Gilroy R."/>
            <person name="Ravi A."/>
            <person name="Getino M."/>
            <person name="Pursley I."/>
            <person name="Horton D.L."/>
            <person name="Alikhan N.F."/>
            <person name="Baker D."/>
            <person name="Gharbi K."/>
            <person name="Hall N."/>
            <person name="Watson M."/>
            <person name="Adriaenssens E.M."/>
            <person name="Foster-Nyarko E."/>
            <person name="Jarju S."/>
            <person name="Secka A."/>
            <person name="Antonio M."/>
            <person name="Oren A."/>
            <person name="Chaudhuri R.R."/>
            <person name="La Ragione R."/>
            <person name="Hildebrand F."/>
            <person name="Pallen M.J."/>
        </authorList>
    </citation>
    <scope>NUCLEOTIDE SEQUENCE</scope>
    <source>
        <strain evidence="1">ChiGjej2B2-12916</strain>
    </source>
</reference>
<dbReference type="SUPFAM" id="SSF53795">
    <property type="entry name" value="PEP carboxykinase-like"/>
    <property type="match status" value="1"/>
</dbReference>
<accession>A0A9D0YRM8</accession>